<dbReference type="SUPFAM" id="SSF46689">
    <property type="entry name" value="Homeodomain-like"/>
    <property type="match status" value="1"/>
</dbReference>
<evidence type="ECO:0000313" key="7">
    <source>
        <dbReference type="Proteomes" id="UP000325849"/>
    </source>
</evidence>
<dbReference type="SUPFAM" id="SSF48498">
    <property type="entry name" value="Tetracyclin repressor-like, C-terminal domain"/>
    <property type="match status" value="1"/>
</dbReference>
<dbReference type="EMBL" id="VJZD01000001">
    <property type="protein sequence ID" value="MPY29858.1"/>
    <property type="molecule type" value="Genomic_DNA"/>
</dbReference>
<dbReference type="Gene3D" id="1.10.357.10">
    <property type="entry name" value="Tetracycline Repressor, domain 2"/>
    <property type="match status" value="1"/>
</dbReference>
<protein>
    <submittedName>
        <fullName evidence="6">TetR/AcrR family transcriptional regulator</fullName>
    </submittedName>
</protein>
<accession>A0A5N8V751</accession>
<evidence type="ECO:0000256" key="3">
    <source>
        <dbReference type="ARBA" id="ARBA00023163"/>
    </source>
</evidence>
<dbReference type="InterPro" id="IPR001647">
    <property type="entry name" value="HTH_TetR"/>
</dbReference>
<comment type="caution">
    <text evidence="6">The sequence shown here is derived from an EMBL/GenBank/DDBJ whole genome shotgun (WGS) entry which is preliminary data.</text>
</comment>
<dbReference type="PROSITE" id="PS50977">
    <property type="entry name" value="HTH_TETR_2"/>
    <property type="match status" value="1"/>
</dbReference>
<evidence type="ECO:0000256" key="2">
    <source>
        <dbReference type="ARBA" id="ARBA00023125"/>
    </source>
</evidence>
<keyword evidence="1" id="KW-0805">Transcription regulation</keyword>
<dbReference type="InterPro" id="IPR004111">
    <property type="entry name" value="Repressor_TetR_C"/>
</dbReference>
<dbReference type="AlphaFoldDB" id="A0A5N8V751"/>
<dbReference type="InterPro" id="IPR036271">
    <property type="entry name" value="Tet_transcr_reg_TetR-rel_C_sf"/>
</dbReference>
<evidence type="ECO:0000256" key="4">
    <source>
        <dbReference type="PROSITE-ProRule" id="PRU00335"/>
    </source>
</evidence>
<dbReference type="GO" id="GO:0003677">
    <property type="term" value="F:DNA binding"/>
    <property type="evidence" value="ECO:0007669"/>
    <property type="project" value="UniProtKB-UniRule"/>
</dbReference>
<proteinExistence type="predicted"/>
<evidence type="ECO:0000313" key="6">
    <source>
        <dbReference type="EMBL" id="MPY29858.1"/>
    </source>
</evidence>
<keyword evidence="7" id="KW-1185">Reference proteome</keyword>
<dbReference type="GO" id="GO:0045892">
    <property type="term" value="P:negative regulation of DNA-templated transcription"/>
    <property type="evidence" value="ECO:0007669"/>
    <property type="project" value="InterPro"/>
</dbReference>
<organism evidence="6 7">
    <name type="scientific">Streptomyces adustus</name>
    <dbReference type="NCBI Taxonomy" id="1609272"/>
    <lineage>
        <taxon>Bacteria</taxon>
        <taxon>Bacillati</taxon>
        <taxon>Actinomycetota</taxon>
        <taxon>Actinomycetes</taxon>
        <taxon>Kitasatosporales</taxon>
        <taxon>Streptomycetaceae</taxon>
        <taxon>Streptomyces</taxon>
    </lineage>
</organism>
<keyword evidence="2 4" id="KW-0238">DNA-binding</keyword>
<dbReference type="InterPro" id="IPR009057">
    <property type="entry name" value="Homeodomain-like_sf"/>
</dbReference>
<dbReference type="Pfam" id="PF00440">
    <property type="entry name" value="TetR_N"/>
    <property type="match status" value="1"/>
</dbReference>
<evidence type="ECO:0000256" key="1">
    <source>
        <dbReference type="ARBA" id="ARBA00023015"/>
    </source>
</evidence>
<reference evidence="6 7" key="1">
    <citation type="submission" date="2019-07" db="EMBL/GenBank/DDBJ databases">
        <title>New species of Amycolatopsis and Streptomyces.</title>
        <authorList>
            <person name="Duangmal K."/>
            <person name="Teo W.F.A."/>
            <person name="Lipun K."/>
        </authorList>
    </citation>
    <scope>NUCLEOTIDE SEQUENCE [LARGE SCALE GENOMIC DNA]</scope>
    <source>
        <strain evidence="6 7">NBRC 109810</strain>
    </source>
</reference>
<name>A0A5N8V751_9ACTN</name>
<dbReference type="Gene3D" id="1.10.10.60">
    <property type="entry name" value="Homeodomain-like"/>
    <property type="match status" value="1"/>
</dbReference>
<evidence type="ECO:0000259" key="5">
    <source>
        <dbReference type="PROSITE" id="PS50977"/>
    </source>
</evidence>
<feature type="DNA-binding region" description="H-T-H motif" evidence="4">
    <location>
        <begin position="24"/>
        <end position="43"/>
    </location>
</feature>
<dbReference type="Pfam" id="PF02909">
    <property type="entry name" value="TetR_C_1"/>
    <property type="match status" value="1"/>
</dbReference>
<sequence length="214" mass="23143">MLSQELIVQTAIRLLGQPGNDALSVRRLGLALGADPSALYRYFRSTDDLVLAVADELIGMSLKDVRITGDWRADLRGIGTDLHRTYTAHPHVAVLAASRVTRRPNEMRGVEIGLGILRDAGFGPQDAARYYHRFIDFTLGFAAIDAAAHALPTEAGAADRAAWQGTYASLPSDRYPRIAESAPTLARTMSTSAYPGALEVFLDGVQAALDRHGR</sequence>
<dbReference type="Proteomes" id="UP000325849">
    <property type="component" value="Unassembled WGS sequence"/>
</dbReference>
<feature type="domain" description="HTH tetR-type" evidence="5">
    <location>
        <begin position="1"/>
        <end position="61"/>
    </location>
</feature>
<gene>
    <name evidence="6" type="ORF">FNH09_00440</name>
</gene>
<keyword evidence="3" id="KW-0804">Transcription</keyword>